<dbReference type="EMBL" id="CP020557">
    <property type="protein sequence ID" value="ARF67056.1"/>
    <property type="molecule type" value="Genomic_DNA"/>
</dbReference>
<dbReference type="EMBL" id="CP020557">
    <property type="protein sequence ID" value="ARF66694.1"/>
    <property type="molecule type" value="Genomic_DNA"/>
</dbReference>
<evidence type="ECO:0000313" key="1">
    <source>
        <dbReference type="EMBL" id="ARF66694.1"/>
    </source>
</evidence>
<organism evidence="2 5">
    <name type="scientific">Paenibacillus larvae subsp. pulvifaciens</name>
    <dbReference type="NCBI Taxonomy" id="1477"/>
    <lineage>
        <taxon>Bacteria</taxon>
        <taxon>Bacillati</taxon>
        <taxon>Bacillota</taxon>
        <taxon>Bacilli</taxon>
        <taxon>Bacillales</taxon>
        <taxon>Paenibacillaceae</taxon>
        <taxon>Paenibacillus</taxon>
    </lineage>
</organism>
<proteinExistence type="predicted"/>
<dbReference type="Proteomes" id="UP000192727">
    <property type="component" value="Chromosome"/>
</dbReference>
<evidence type="ECO:0000313" key="3">
    <source>
        <dbReference type="EMBL" id="ARF69505.1"/>
    </source>
</evidence>
<name>A0A1V0UPN3_9BACL</name>
<dbReference type="EMBL" id="CP020557">
    <property type="protein sequence ID" value="ARF69505.1"/>
    <property type="molecule type" value="Genomic_DNA"/>
</dbReference>
<reference evidence="2 5" key="1">
    <citation type="submission" date="2017-03" db="EMBL/GenBank/DDBJ databases">
        <title>Paenibacillus larvae genome sequencing.</title>
        <authorList>
            <person name="Dingman D.W."/>
        </authorList>
    </citation>
    <scope>NUCLEOTIDE SEQUENCE [LARGE SCALE GENOMIC DNA]</scope>
    <source>
        <strain evidence="2 5">SAG 10367</strain>
    </source>
</reference>
<dbReference type="RefSeq" id="WP_083038202.1">
    <property type="nucleotide sequence ID" value="NZ_CP020557.1"/>
</dbReference>
<sequence>MKSFESIYKAVRYIKSELSNVEVWEELYLMVNTNYKEIYVSDCDDFLEDIISGDWDLWEMGKEPSDHLKNYHIWVYVDKSNNFRFPILYKDFKPTLLSKKHIRNKVTPEVNVSFNISNGRRG</sequence>
<dbReference type="AlphaFoldDB" id="A0A1V0UPN3"/>
<accession>A0A1V0UPN3</accession>
<evidence type="ECO:0000313" key="5">
    <source>
        <dbReference type="Proteomes" id="UP000192727"/>
    </source>
</evidence>
<gene>
    <name evidence="1" type="ORF">B7C51_01045</name>
    <name evidence="2" type="ORF">B7C51_03370</name>
    <name evidence="3" type="ORF">B7C51_19305</name>
    <name evidence="4" type="ORF">B7C51_20320</name>
</gene>
<evidence type="ECO:0000313" key="4">
    <source>
        <dbReference type="EMBL" id="ARF69674.1"/>
    </source>
</evidence>
<dbReference type="EMBL" id="CP020557">
    <property type="protein sequence ID" value="ARF69674.1"/>
    <property type="molecule type" value="Genomic_DNA"/>
</dbReference>
<protein>
    <submittedName>
        <fullName evidence="2">Uncharacterized protein</fullName>
    </submittedName>
</protein>
<evidence type="ECO:0000313" key="2">
    <source>
        <dbReference type="EMBL" id="ARF67056.1"/>
    </source>
</evidence>